<keyword evidence="6 17" id="KW-0812">Transmembrane</keyword>
<keyword evidence="5 16" id="KW-0597">Phosphoprotein</keyword>
<dbReference type="InterPro" id="IPR005467">
    <property type="entry name" value="His_kinase_dom"/>
</dbReference>
<dbReference type="SUPFAM" id="SSF47384">
    <property type="entry name" value="Homodimeric domain of signal transducing histidine kinase"/>
    <property type="match status" value="1"/>
</dbReference>
<dbReference type="Gene3D" id="3.30.565.10">
    <property type="entry name" value="Histidine kinase-like ATPase, C-terminal domain"/>
    <property type="match status" value="1"/>
</dbReference>
<dbReference type="Pfam" id="PF02518">
    <property type="entry name" value="HATPase_c"/>
    <property type="match status" value="1"/>
</dbReference>
<dbReference type="PRINTS" id="PR00344">
    <property type="entry name" value="BCTRLSENSOR"/>
</dbReference>
<dbReference type="InterPro" id="IPR036641">
    <property type="entry name" value="HPT_dom_sf"/>
</dbReference>
<protein>
    <recommendedName>
        <fullName evidence="15">Virulence sensor protein BvgS</fullName>
        <ecNumber evidence="3">2.7.13.3</ecNumber>
    </recommendedName>
</protein>
<accession>A0A7D4DZF4</accession>
<evidence type="ECO:0000256" key="15">
    <source>
        <dbReference type="ARBA" id="ARBA00070152"/>
    </source>
</evidence>
<evidence type="ECO:0000256" key="16">
    <source>
        <dbReference type="PROSITE-ProRule" id="PRU00169"/>
    </source>
</evidence>
<evidence type="ECO:0000256" key="4">
    <source>
        <dbReference type="ARBA" id="ARBA00022475"/>
    </source>
</evidence>
<dbReference type="SMART" id="SM00387">
    <property type="entry name" value="HATPase_c"/>
    <property type="match status" value="1"/>
</dbReference>
<organism evidence="20 21">
    <name type="scientific">Achromobacter pestifer</name>
    <dbReference type="NCBI Taxonomy" id="1353889"/>
    <lineage>
        <taxon>Bacteria</taxon>
        <taxon>Pseudomonadati</taxon>
        <taxon>Pseudomonadota</taxon>
        <taxon>Betaproteobacteria</taxon>
        <taxon>Burkholderiales</taxon>
        <taxon>Alcaligenaceae</taxon>
        <taxon>Achromobacter</taxon>
    </lineage>
</organism>
<dbReference type="InterPro" id="IPR003661">
    <property type="entry name" value="HisK_dim/P_dom"/>
</dbReference>
<evidence type="ECO:0000313" key="21">
    <source>
        <dbReference type="Proteomes" id="UP000500970"/>
    </source>
</evidence>
<dbReference type="RefSeq" id="WP_173145137.1">
    <property type="nucleotide sequence ID" value="NZ_CP053985.1"/>
</dbReference>
<dbReference type="Pfam" id="PF01627">
    <property type="entry name" value="Hpt"/>
    <property type="match status" value="1"/>
</dbReference>
<feature type="transmembrane region" description="Helical" evidence="17">
    <location>
        <begin position="27"/>
        <end position="44"/>
    </location>
</feature>
<gene>
    <name evidence="20" type="ORF">FOC84_15230</name>
</gene>
<reference evidence="20 21" key="1">
    <citation type="submission" date="2020-05" db="EMBL/GenBank/DDBJ databases">
        <title>FDA dAtabase for Regulatory Grade micrObial Sequences (FDA-ARGOS): Supporting development and validation of Infectious Disease Dx tests.</title>
        <authorList>
            <person name="Sproer C."/>
            <person name="Gronow S."/>
            <person name="Severitt S."/>
            <person name="Schroder I."/>
            <person name="Tallon L."/>
            <person name="Sadzewicz L."/>
            <person name="Zhao X."/>
            <person name="Vavikolanu K."/>
            <person name="Mehta A."/>
            <person name="Aluvathingal J."/>
            <person name="Nadendla S."/>
            <person name="Myers T."/>
            <person name="Yan Y."/>
            <person name="Sichtig H."/>
        </authorList>
    </citation>
    <scope>NUCLEOTIDE SEQUENCE [LARGE SCALE GENOMIC DNA]</scope>
    <source>
        <strain evidence="20 21">FDAARGOS_790</strain>
    </source>
</reference>
<dbReference type="Pfam" id="PF00512">
    <property type="entry name" value="HisKA"/>
    <property type="match status" value="1"/>
</dbReference>
<evidence type="ECO:0000256" key="17">
    <source>
        <dbReference type="SAM" id="Phobius"/>
    </source>
</evidence>
<sequence>MIRLRHRLSPSRLDTVTRFRRFQRWQSLGGGVLITVAVLLTFVLEAKTTAEKYLEYVRQSFIAEHAVLMKEIYTRENAFRINLASAELMWREAAAFDAAQIEKYRSQGEELLLESDEDSRSQWILGSGSGRVTNAALGKFLNLAEQIGRIPSGGAAAHDNSLASFFFGVNGSIAGLVPAPAETIRHRILADRDRYLALLTGEVSRRMLIATDAGTDTWRPLRWIPPVANPITGKQVFRIGGTILDKGMPVAVLVTEYAPLQPGVSQAAHQQAGDFAIMSASGQLIASSPGAVADAAQDTAPAAELADIPAGTRQERTRSGQVSISEGLGPTDWVLVFTQDWSSIVRAIGAQLTTPATMTAATLALIWALLLYFELRVVRPLMNRSRLALESEHLNRTLIETAPVGLGLIDAASGSPLLHSPTMEKMTARVGAGKFSLSAELANRYRRRSGEAGGKRDTDVIEEDLSFVARDGNPITLSVSMAGARYRGSNVVVAAFIDVTEKYLLAQRLREAKAAADRGNAAKSGFLAAMSHEIRTPLHAILGHLELFSRSHLTPAQRNRLETIRASSGLLLGTISDVLDFSKIEAGELSLEKTEFDLTEIAARALSMFAPQAQAKGLALLGELGTTLTQPMQGDPTRLGQVIHNLLSNAIKFTDHGEVVLRLRPDAAAARIMIEIEDSGIGLTEEQTQSVFRAFSQADATIGRRYGGTGLGLTLCCRLVDAMGGALSVHSEPGRGSLFAFTLPLGAQAGQAARPWFAGEQVILLAARDSCRHRLEVALRSWGLRVAASRHPSELNEDILEEATTLIIWGDKQGWQPHDESRLLDQSSWVIDCGMLGPVMPQDAGHKLSVSMYGMQGLASALRHTLQGTPLPTPSSAPTPPLDHPRRALRVLVAEDNAANRNLFEEQFKLLGCEVDLAESGFQACTLLESRRYDVLVSDLAMPGMDGYTLARLAGSTWPDMPVIAATACVTERERQRCTEAGITRVLTKPLPLAELERALQEVCGLEPSAGRHPQSPPPDTTGLQTLLGGRAFPPALLRTLEQSCTQSLTAIKQAAKDEDGGRLRGELHALRGMLAIFRLPALAEQLAQLDARLNQLGVSGSADAVSRTCDDVLAAVRSAIGTPARQPATEQAV</sequence>
<dbReference type="Gene3D" id="1.10.287.130">
    <property type="match status" value="1"/>
</dbReference>
<evidence type="ECO:0000256" key="8">
    <source>
        <dbReference type="ARBA" id="ARBA00022741"/>
    </source>
</evidence>
<dbReference type="Gene3D" id="3.40.50.2300">
    <property type="match status" value="1"/>
</dbReference>
<dbReference type="AlphaFoldDB" id="A0A7D4DZF4"/>
<keyword evidence="7" id="KW-0732">Signal</keyword>
<keyword evidence="4" id="KW-1003">Cell membrane</keyword>
<feature type="domain" description="Response regulatory" evidence="19">
    <location>
        <begin position="890"/>
        <end position="1004"/>
    </location>
</feature>
<dbReference type="Gene3D" id="3.30.450.20">
    <property type="entry name" value="PAS domain"/>
    <property type="match status" value="1"/>
</dbReference>
<evidence type="ECO:0000256" key="9">
    <source>
        <dbReference type="ARBA" id="ARBA00022840"/>
    </source>
</evidence>
<dbReference type="PROSITE" id="PS50110">
    <property type="entry name" value="RESPONSE_REGULATORY"/>
    <property type="match status" value="1"/>
</dbReference>
<evidence type="ECO:0000256" key="6">
    <source>
        <dbReference type="ARBA" id="ARBA00022692"/>
    </source>
</evidence>
<keyword evidence="21" id="KW-1185">Reference proteome</keyword>
<dbReference type="GO" id="GO:0000155">
    <property type="term" value="F:phosphorelay sensor kinase activity"/>
    <property type="evidence" value="ECO:0007669"/>
    <property type="project" value="InterPro"/>
</dbReference>
<name>A0A7D4DZF4_9BURK</name>
<evidence type="ECO:0000256" key="7">
    <source>
        <dbReference type="ARBA" id="ARBA00022729"/>
    </source>
</evidence>
<dbReference type="PANTHER" id="PTHR45339">
    <property type="entry name" value="HYBRID SIGNAL TRANSDUCTION HISTIDINE KINASE J"/>
    <property type="match status" value="1"/>
</dbReference>
<dbReference type="CDD" id="cd16922">
    <property type="entry name" value="HATPase_EvgS-ArcB-TorS-like"/>
    <property type="match status" value="1"/>
</dbReference>
<dbReference type="Gene3D" id="1.20.120.160">
    <property type="entry name" value="HPT domain"/>
    <property type="match status" value="1"/>
</dbReference>
<evidence type="ECO:0000256" key="11">
    <source>
        <dbReference type="ARBA" id="ARBA00023012"/>
    </source>
</evidence>
<evidence type="ECO:0000313" key="20">
    <source>
        <dbReference type="EMBL" id="QKH36227.1"/>
    </source>
</evidence>
<evidence type="ECO:0000256" key="2">
    <source>
        <dbReference type="ARBA" id="ARBA00004651"/>
    </source>
</evidence>
<dbReference type="InterPro" id="IPR008207">
    <property type="entry name" value="Sig_transdc_His_kin_Hpt_dom"/>
</dbReference>
<dbReference type="InterPro" id="IPR036097">
    <property type="entry name" value="HisK_dim/P_sf"/>
</dbReference>
<feature type="modified residue" description="4-aspartylphosphate" evidence="16">
    <location>
        <position position="939"/>
    </location>
</feature>
<dbReference type="Proteomes" id="UP000500970">
    <property type="component" value="Chromosome"/>
</dbReference>
<dbReference type="SMART" id="SM00388">
    <property type="entry name" value="HisKA"/>
    <property type="match status" value="1"/>
</dbReference>
<evidence type="ECO:0000256" key="5">
    <source>
        <dbReference type="ARBA" id="ARBA00022553"/>
    </source>
</evidence>
<dbReference type="InterPro" id="IPR003594">
    <property type="entry name" value="HATPase_dom"/>
</dbReference>
<dbReference type="GO" id="GO:0005886">
    <property type="term" value="C:plasma membrane"/>
    <property type="evidence" value="ECO:0007669"/>
    <property type="project" value="UniProtKB-SubCell"/>
</dbReference>
<dbReference type="FunFam" id="3.30.565.10:FF:000010">
    <property type="entry name" value="Sensor histidine kinase RcsC"/>
    <property type="match status" value="1"/>
</dbReference>
<keyword evidence="8" id="KW-0547">Nucleotide-binding</keyword>
<dbReference type="GO" id="GO:0005524">
    <property type="term" value="F:ATP binding"/>
    <property type="evidence" value="ECO:0007669"/>
    <property type="project" value="UniProtKB-KW"/>
</dbReference>
<dbReference type="InterPro" id="IPR036890">
    <property type="entry name" value="HATPase_C_sf"/>
</dbReference>
<dbReference type="SUPFAM" id="SSF52172">
    <property type="entry name" value="CheY-like"/>
    <property type="match status" value="1"/>
</dbReference>
<evidence type="ECO:0000256" key="3">
    <source>
        <dbReference type="ARBA" id="ARBA00012438"/>
    </source>
</evidence>
<evidence type="ECO:0000256" key="14">
    <source>
        <dbReference type="ARBA" id="ARBA00058004"/>
    </source>
</evidence>
<dbReference type="SUPFAM" id="SSF47226">
    <property type="entry name" value="Histidine-containing phosphotransfer domain, HPT domain"/>
    <property type="match status" value="1"/>
</dbReference>
<dbReference type="EC" id="2.7.13.3" evidence="3"/>
<evidence type="ECO:0000256" key="10">
    <source>
        <dbReference type="ARBA" id="ARBA00022989"/>
    </source>
</evidence>
<dbReference type="PANTHER" id="PTHR45339:SF1">
    <property type="entry name" value="HYBRID SIGNAL TRANSDUCTION HISTIDINE KINASE J"/>
    <property type="match status" value="1"/>
</dbReference>
<keyword evidence="11" id="KW-0902">Two-component regulatory system</keyword>
<dbReference type="SMART" id="SM00448">
    <property type="entry name" value="REC"/>
    <property type="match status" value="1"/>
</dbReference>
<evidence type="ECO:0000259" key="18">
    <source>
        <dbReference type="PROSITE" id="PS50109"/>
    </source>
</evidence>
<dbReference type="PROSITE" id="PS50109">
    <property type="entry name" value="HIS_KIN"/>
    <property type="match status" value="1"/>
</dbReference>
<dbReference type="InterPro" id="IPR011006">
    <property type="entry name" value="CheY-like_superfamily"/>
</dbReference>
<keyword evidence="12" id="KW-0843">Virulence</keyword>
<dbReference type="EMBL" id="CP053985">
    <property type="protein sequence ID" value="QKH36227.1"/>
    <property type="molecule type" value="Genomic_DNA"/>
</dbReference>
<dbReference type="InterPro" id="IPR001789">
    <property type="entry name" value="Sig_transdc_resp-reg_receiver"/>
</dbReference>
<evidence type="ECO:0000259" key="19">
    <source>
        <dbReference type="PROSITE" id="PS50110"/>
    </source>
</evidence>
<comment type="function">
    <text evidence="14">Member of the two-component regulatory system BvgS/BvgA. Phosphorylates BvgA via a four-step phosphorelay in response to environmental signals.</text>
</comment>
<evidence type="ECO:0000256" key="1">
    <source>
        <dbReference type="ARBA" id="ARBA00000085"/>
    </source>
</evidence>
<dbReference type="CDD" id="cd17546">
    <property type="entry name" value="REC_hyHK_CKI1_RcsC-like"/>
    <property type="match status" value="1"/>
</dbReference>
<comment type="subcellular location">
    <subcellularLocation>
        <location evidence="2">Cell membrane</location>
        <topology evidence="2">Multi-pass membrane protein</topology>
    </subcellularLocation>
</comment>
<dbReference type="SUPFAM" id="SSF55874">
    <property type="entry name" value="ATPase domain of HSP90 chaperone/DNA topoisomerase II/histidine kinase"/>
    <property type="match status" value="1"/>
</dbReference>
<comment type="catalytic activity">
    <reaction evidence="1">
        <text>ATP + protein L-histidine = ADP + protein N-phospho-L-histidine.</text>
        <dbReference type="EC" id="2.7.13.3"/>
    </reaction>
</comment>
<dbReference type="InterPro" id="IPR004358">
    <property type="entry name" value="Sig_transdc_His_kin-like_C"/>
</dbReference>
<keyword evidence="9" id="KW-0067">ATP-binding</keyword>
<dbReference type="KEGG" id="apes:FOC84_15230"/>
<evidence type="ECO:0000256" key="12">
    <source>
        <dbReference type="ARBA" id="ARBA00023026"/>
    </source>
</evidence>
<dbReference type="Pfam" id="PF00072">
    <property type="entry name" value="Response_reg"/>
    <property type="match status" value="1"/>
</dbReference>
<feature type="domain" description="Histidine kinase" evidence="18">
    <location>
        <begin position="529"/>
        <end position="747"/>
    </location>
</feature>
<keyword evidence="13 17" id="KW-0472">Membrane</keyword>
<evidence type="ECO:0000256" key="13">
    <source>
        <dbReference type="ARBA" id="ARBA00023136"/>
    </source>
</evidence>
<keyword evidence="10 17" id="KW-1133">Transmembrane helix</keyword>
<dbReference type="CDD" id="cd00082">
    <property type="entry name" value="HisKA"/>
    <property type="match status" value="1"/>
</dbReference>
<proteinExistence type="predicted"/>